<gene>
    <name evidence="3" type="ORF">MM59RIKEN_05150</name>
</gene>
<reference evidence="3" key="1">
    <citation type="submission" date="2020-09" db="EMBL/GenBank/DDBJ databases">
        <title>New species isolated from human feces.</title>
        <authorList>
            <person name="Kitahara M."/>
            <person name="Shigeno Y."/>
            <person name="Shime M."/>
            <person name="Matsumoto Y."/>
            <person name="Nakamura S."/>
            <person name="Motooka D."/>
            <person name="Fukuoka S."/>
            <person name="Nishikawa H."/>
            <person name="Benno Y."/>
        </authorList>
    </citation>
    <scope>NUCLEOTIDE SEQUENCE</scope>
    <source>
        <strain evidence="3">MM59</strain>
    </source>
</reference>
<protein>
    <recommendedName>
        <fullName evidence="2">Alpha/beta hydrolase fold-3 domain-containing protein</fullName>
    </recommendedName>
</protein>
<feature type="domain" description="Alpha/beta hydrolase fold-3" evidence="2">
    <location>
        <begin position="76"/>
        <end position="280"/>
    </location>
</feature>
<accession>A0A810QBT6</accession>
<keyword evidence="4" id="KW-1185">Reference proteome</keyword>
<evidence type="ECO:0000259" key="2">
    <source>
        <dbReference type="Pfam" id="PF07859"/>
    </source>
</evidence>
<dbReference type="PANTHER" id="PTHR48081">
    <property type="entry name" value="AB HYDROLASE SUPERFAMILY PROTEIN C4A8.06C"/>
    <property type="match status" value="1"/>
</dbReference>
<dbReference type="Proteomes" id="UP000679848">
    <property type="component" value="Chromosome"/>
</dbReference>
<dbReference type="Pfam" id="PF07859">
    <property type="entry name" value="Abhydrolase_3"/>
    <property type="match status" value="1"/>
</dbReference>
<evidence type="ECO:0000256" key="1">
    <source>
        <dbReference type="ARBA" id="ARBA00022801"/>
    </source>
</evidence>
<dbReference type="PANTHER" id="PTHR48081:SF8">
    <property type="entry name" value="ALPHA_BETA HYDROLASE FOLD-3 DOMAIN-CONTAINING PROTEIN-RELATED"/>
    <property type="match status" value="1"/>
</dbReference>
<dbReference type="Gene3D" id="3.40.50.1820">
    <property type="entry name" value="alpha/beta hydrolase"/>
    <property type="match status" value="1"/>
</dbReference>
<dbReference type="InterPro" id="IPR050300">
    <property type="entry name" value="GDXG_lipolytic_enzyme"/>
</dbReference>
<dbReference type="AlphaFoldDB" id="A0A810QBT6"/>
<dbReference type="RefSeq" id="WP_050624310.1">
    <property type="nucleotide sequence ID" value="NZ_AP023420.1"/>
</dbReference>
<evidence type="ECO:0000313" key="3">
    <source>
        <dbReference type="EMBL" id="BCK83196.1"/>
    </source>
</evidence>
<dbReference type="GO" id="GO:0016787">
    <property type="term" value="F:hydrolase activity"/>
    <property type="evidence" value="ECO:0007669"/>
    <property type="project" value="UniProtKB-KW"/>
</dbReference>
<dbReference type="InterPro" id="IPR013094">
    <property type="entry name" value="AB_hydrolase_3"/>
</dbReference>
<dbReference type="GeneID" id="78198951"/>
<keyword evidence="1" id="KW-0378">Hydrolase</keyword>
<organism evidence="3 4">
    <name type="scientific">Pusillibacter faecalis</name>
    <dbReference type="NCBI Taxonomy" id="2714358"/>
    <lineage>
        <taxon>Bacteria</taxon>
        <taxon>Bacillati</taxon>
        <taxon>Bacillota</taxon>
        <taxon>Clostridia</taxon>
        <taxon>Eubacteriales</taxon>
        <taxon>Oscillospiraceae</taxon>
        <taxon>Pusillibacter</taxon>
    </lineage>
</organism>
<proteinExistence type="predicted"/>
<sequence>MSIRYKLASAALRAAGTKKLFALPEEELLEKVRGMNRRRQFQMPKDHKAVYGDRLILGQYHCLTIQLGQKRTKKAILYLFGGGMIVGPDQGDIKTARDFAVRSGSDCWFPYYPLCTDHCITETYEMVLQCYREMAECYGAEHISLVGFSSGGALAVGLPLHLNALNRPTGMPRQVIAVSPGSIPSSQKERAEMQALNSRDVMVDAAFMETDRKIMTKGQPVPVYMLSGPKGDFTGLPPVHFYYGGDEVLSVVAESFADACKAANVPYTMTIAPGMCHCYAMVEWFPEGRQAREEIIGLLR</sequence>
<dbReference type="SUPFAM" id="SSF53474">
    <property type="entry name" value="alpha/beta-Hydrolases"/>
    <property type="match status" value="1"/>
</dbReference>
<dbReference type="InterPro" id="IPR029058">
    <property type="entry name" value="AB_hydrolase_fold"/>
</dbReference>
<dbReference type="EMBL" id="AP023420">
    <property type="protein sequence ID" value="BCK83196.1"/>
    <property type="molecule type" value="Genomic_DNA"/>
</dbReference>
<name>A0A810QBT6_9FIRM</name>
<dbReference type="KEGG" id="pfaa:MM59RIKEN_05150"/>
<evidence type="ECO:0000313" key="4">
    <source>
        <dbReference type="Proteomes" id="UP000679848"/>
    </source>
</evidence>